<dbReference type="RefSeq" id="WP_140998045.1">
    <property type="nucleotide sequence ID" value="NZ_VDCZ01000007.1"/>
</dbReference>
<evidence type="ECO:0000313" key="3">
    <source>
        <dbReference type="Proteomes" id="UP000431264"/>
    </source>
</evidence>
<evidence type="ECO:0000313" key="2">
    <source>
        <dbReference type="EMBL" id="MVO09670.1"/>
    </source>
</evidence>
<feature type="transmembrane region" description="Helical" evidence="1">
    <location>
        <begin position="68"/>
        <end position="87"/>
    </location>
</feature>
<keyword evidence="1" id="KW-1133">Transmembrane helix</keyword>
<feature type="transmembrane region" description="Helical" evidence="1">
    <location>
        <begin position="120"/>
        <end position="142"/>
    </location>
</feature>
<dbReference type="InterPro" id="IPR010539">
    <property type="entry name" value="BaxI_1-like"/>
</dbReference>
<dbReference type="AlphaFoldDB" id="A0A6I4IIW4"/>
<gene>
    <name evidence="2" type="ORF">GOQ30_10910</name>
</gene>
<name>A0A6I4IIW4_9FLAO</name>
<evidence type="ECO:0000256" key="1">
    <source>
        <dbReference type="SAM" id="Phobius"/>
    </source>
</evidence>
<sequence>MNLKSKNPFLGSKAFNNTSRTFEDATVISYEETMTVSGAMNKSFILLATLLFSAIGTWLLAYNGYNPMLFAIGGAIVGFVLVLIASFKPETSTWVAPGYALFEGLFIGGISAFFEAAYPGIVIQAVSCTFVTFIICFALYKYQIVKVTEKFKSVVIAATFAIATYYLLSWILSFFINFEPVHRGNSLMSIGISVFVIVIASLNLFLDFDQIEKGAERNYPKYMEWFSAMGLMITLVWLYIEFLRLLAKLSSRD</sequence>
<keyword evidence="3" id="KW-1185">Reference proteome</keyword>
<feature type="transmembrane region" description="Helical" evidence="1">
    <location>
        <begin position="188"/>
        <end position="206"/>
    </location>
</feature>
<feature type="transmembrane region" description="Helical" evidence="1">
    <location>
        <begin position="94"/>
        <end position="114"/>
    </location>
</feature>
<feature type="transmembrane region" description="Helical" evidence="1">
    <location>
        <begin position="154"/>
        <end position="176"/>
    </location>
</feature>
<accession>A0A6I4IIW4</accession>
<evidence type="ECO:0008006" key="4">
    <source>
        <dbReference type="Google" id="ProtNLM"/>
    </source>
</evidence>
<protein>
    <recommendedName>
        <fullName evidence="4">Bax inhibitor-1/YccA family protein</fullName>
    </recommendedName>
</protein>
<dbReference type="Proteomes" id="UP000431264">
    <property type="component" value="Unassembled WGS sequence"/>
</dbReference>
<feature type="transmembrane region" description="Helical" evidence="1">
    <location>
        <begin position="226"/>
        <end position="247"/>
    </location>
</feature>
<proteinExistence type="predicted"/>
<comment type="caution">
    <text evidence="2">The sequence shown here is derived from an EMBL/GenBank/DDBJ whole genome shotgun (WGS) entry which is preliminary data.</text>
</comment>
<dbReference type="PANTHER" id="PTHR41282:SF1">
    <property type="entry name" value="CONSERVED TRANSMEMBRANE PROTEIN-RELATED"/>
    <property type="match status" value="1"/>
</dbReference>
<feature type="transmembrane region" description="Helical" evidence="1">
    <location>
        <begin position="44"/>
        <end position="62"/>
    </location>
</feature>
<dbReference type="PANTHER" id="PTHR41282">
    <property type="entry name" value="CONSERVED TRANSMEMBRANE PROTEIN-RELATED"/>
    <property type="match status" value="1"/>
</dbReference>
<organism evidence="2 3">
    <name type="scientific">Flavobacterium profundi</name>
    <dbReference type="NCBI Taxonomy" id="1774945"/>
    <lineage>
        <taxon>Bacteria</taxon>
        <taxon>Pseudomonadati</taxon>
        <taxon>Bacteroidota</taxon>
        <taxon>Flavobacteriia</taxon>
        <taxon>Flavobacteriales</taxon>
        <taxon>Flavobacteriaceae</taxon>
        <taxon>Flavobacterium</taxon>
    </lineage>
</organism>
<dbReference type="Pfam" id="PF12811">
    <property type="entry name" value="BaxI_1"/>
    <property type="match status" value="1"/>
</dbReference>
<dbReference type="OrthoDB" id="116480at2"/>
<reference evidence="3" key="1">
    <citation type="submission" date="2019-05" db="EMBL/GenBank/DDBJ databases">
        <title>Flavobacterium profundi sp. nov., isolated from a deep-sea seamount.</title>
        <authorList>
            <person name="Zhang D.-C."/>
        </authorList>
    </citation>
    <scope>NUCLEOTIDE SEQUENCE [LARGE SCALE GENOMIC DNA]</scope>
    <source>
        <strain evidence="3">TP390</strain>
    </source>
</reference>
<keyword evidence="1" id="KW-0812">Transmembrane</keyword>
<dbReference type="PIRSF" id="PIRSF009160">
    <property type="entry name" value="UCP009160"/>
    <property type="match status" value="1"/>
</dbReference>
<dbReference type="EMBL" id="WQLW01000007">
    <property type="protein sequence ID" value="MVO09670.1"/>
    <property type="molecule type" value="Genomic_DNA"/>
</dbReference>
<keyword evidence="1" id="KW-0472">Membrane</keyword>